<organism evidence="1 2">
    <name type="scientific">Salix purpurea</name>
    <name type="common">Purple osier willow</name>
    <dbReference type="NCBI Taxonomy" id="77065"/>
    <lineage>
        <taxon>Eukaryota</taxon>
        <taxon>Viridiplantae</taxon>
        <taxon>Streptophyta</taxon>
        <taxon>Embryophyta</taxon>
        <taxon>Tracheophyta</taxon>
        <taxon>Spermatophyta</taxon>
        <taxon>Magnoliopsida</taxon>
        <taxon>eudicotyledons</taxon>
        <taxon>Gunneridae</taxon>
        <taxon>Pentapetalae</taxon>
        <taxon>rosids</taxon>
        <taxon>fabids</taxon>
        <taxon>Malpighiales</taxon>
        <taxon>Salicaceae</taxon>
        <taxon>Saliceae</taxon>
        <taxon>Salix</taxon>
    </lineage>
</organism>
<reference evidence="1" key="2">
    <citation type="journal article" date="2023" name="Int. J. Mol. Sci.">
        <title>De Novo Assembly and Annotation of 11 Diverse Shrub Willow (Salix) Genomes Reveals Novel Gene Organization in Sex-Linked Regions.</title>
        <authorList>
            <person name="Hyden B."/>
            <person name="Feng K."/>
            <person name="Yates T.B."/>
            <person name="Jawdy S."/>
            <person name="Cereghino C."/>
            <person name="Smart L.B."/>
            <person name="Muchero W."/>
        </authorList>
    </citation>
    <scope>NUCLEOTIDE SEQUENCE</scope>
    <source>
        <tissue evidence="1">Shoot tip</tissue>
    </source>
</reference>
<gene>
    <name evidence="1" type="ORF">OIU79_006732</name>
</gene>
<dbReference type="PANTHER" id="PTHR24092">
    <property type="entry name" value="PROBABLE PHOSPHOLIPID-TRANSPORTING ATPASE"/>
    <property type="match status" value="1"/>
</dbReference>
<sequence length="126" mass="14677">MNLDGETNLKLKQALESIAFMHEDSYYRDFKALIKCEDPNTNLYSFVGTLDFERNLSIPLSPQRLLLRDSKLEIRSIYTGAYLHSDMTLRLCKILRLPLQREANLRSKFEKQISTTESLLEFKLSA</sequence>
<name>A0A9Q0TW80_SALPP</name>
<dbReference type="Proteomes" id="UP001151532">
    <property type="component" value="Chromosome 10"/>
</dbReference>
<dbReference type="GO" id="GO:0045332">
    <property type="term" value="P:phospholipid translocation"/>
    <property type="evidence" value="ECO:0007669"/>
    <property type="project" value="TreeGrafter"/>
</dbReference>
<comment type="caution">
    <text evidence="1">The sequence shown here is derived from an EMBL/GenBank/DDBJ whole genome shotgun (WGS) entry which is preliminary data.</text>
</comment>
<protein>
    <submittedName>
        <fullName evidence="1">PHOSPHOLIPID-TRANSPORTING ATPASE</fullName>
    </submittedName>
</protein>
<proteinExistence type="predicted"/>
<evidence type="ECO:0000313" key="2">
    <source>
        <dbReference type="Proteomes" id="UP001151532"/>
    </source>
</evidence>
<dbReference type="GO" id="GO:0140326">
    <property type="term" value="F:ATPase-coupled intramembrane lipid transporter activity"/>
    <property type="evidence" value="ECO:0007669"/>
    <property type="project" value="TreeGrafter"/>
</dbReference>
<dbReference type="OrthoDB" id="377733at2759"/>
<keyword evidence="2" id="KW-1185">Reference proteome</keyword>
<dbReference type="PANTHER" id="PTHR24092:SF175">
    <property type="entry name" value="PHOSPHOLIPID-TRANSPORTING ATPASE"/>
    <property type="match status" value="1"/>
</dbReference>
<dbReference type="AlphaFoldDB" id="A0A9Q0TW80"/>
<reference evidence="1" key="1">
    <citation type="submission" date="2022-11" db="EMBL/GenBank/DDBJ databases">
        <authorList>
            <person name="Hyden B.L."/>
            <person name="Feng K."/>
            <person name="Yates T."/>
            <person name="Jawdy S."/>
            <person name="Smart L.B."/>
            <person name="Muchero W."/>
        </authorList>
    </citation>
    <scope>NUCLEOTIDE SEQUENCE</scope>
    <source>
        <tissue evidence="1">Shoot tip</tissue>
    </source>
</reference>
<dbReference type="GO" id="GO:0005886">
    <property type="term" value="C:plasma membrane"/>
    <property type="evidence" value="ECO:0007669"/>
    <property type="project" value="TreeGrafter"/>
</dbReference>
<evidence type="ECO:0000313" key="1">
    <source>
        <dbReference type="EMBL" id="KAJ6718922.1"/>
    </source>
</evidence>
<dbReference type="EMBL" id="JAPFFK010000014">
    <property type="protein sequence ID" value="KAJ6718922.1"/>
    <property type="molecule type" value="Genomic_DNA"/>
</dbReference>
<accession>A0A9Q0TW80</accession>